<gene>
    <name evidence="1" type="ORF">NTEN_LOCUS11956</name>
</gene>
<evidence type="ECO:0000313" key="1">
    <source>
        <dbReference type="EMBL" id="CAB0006479.1"/>
    </source>
</evidence>
<dbReference type="EMBL" id="CADCXU010017666">
    <property type="protein sequence ID" value="CAB0006479.1"/>
    <property type="molecule type" value="Genomic_DNA"/>
</dbReference>
<organism evidence="1 2">
    <name type="scientific">Nesidiocoris tenuis</name>
    <dbReference type="NCBI Taxonomy" id="355587"/>
    <lineage>
        <taxon>Eukaryota</taxon>
        <taxon>Metazoa</taxon>
        <taxon>Ecdysozoa</taxon>
        <taxon>Arthropoda</taxon>
        <taxon>Hexapoda</taxon>
        <taxon>Insecta</taxon>
        <taxon>Pterygota</taxon>
        <taxon>Neoptera</taxon>
        <taxon>Paraneoptera</taxon>
        <taxon>Hemiptera</taxon>
        <taxon>Heteroptera</taxon>
        <taxon>Panheteroptera</taxon>
        <taxon>Cimicomorpha</taxon>
        <taxon>Miridae</taxon>
        <taxon>Dicyphina</taxon>
        <taxon>Nesidiocoris</taxon>
    </lineage>
</organism>
<reference evidence="1 2" key="1">
    <citation type="submission" date="2020-02" db="EMBL/GenBank/DDBJ databases">
        <authorList>
            <person name="Ferguson B K."/>
        </authorList>
    </citation>
    <scope>NUCLEOTIDE SEQUENCE [LARGE SCALE GENOMIC DNA]</scope>
</reference>
<accession>A0A6H5GZ40</accession>
<dbReference type="Proteomes" id="UP000479000">
    <property type="component" value="Unassembled WGS sequence"/>
</dbReference>
<dbReference type="AlphaFoldDB" id="A0A6H5GZ40"/>
<sequence>MRLDSTAPPVLYTYTEPPSIAYPSFTLNPTSHYLLILLHHILKPNSRQPTNAAQHARTSSMPFVRCSSHLVQSLLYSAPRHPHPTGRVNCIVKPRSYANLNIAGRTQTKYTYELCFEQEYNILCPRRGAPTPSTVAAPATAPASSSSGQSTDSLCAARTYRTRRLFYVDKIVFSPKCTGADEYPKLAGIVQGAKLAERGSRTRICNKFFFPSAVRRTPSAAKRIEGVRHTEQ</sequence>
<keyword evidence="2" id="KW-1185">Reference proteome</keyword>
<name>A0A6H5GZ40_9HEMI</name>
<protein>
    <submittedName>
        <fullName evidence="1">Uncharacterized protein</fullName>
    </submittedName>
</protein>
<evidence type="ECO:0000313" key="2">
    <source>
        <dbReference type="Proteomes" id="UP000479000"/>
    </source>
</evidence>
<proteinExistence type="predicted"/>